<keyword evidence="4 5" id="KW-0963">Cytoplasm</keyword>
<comment type="similarity">
    <text evidence="2 5">Belongs to the RecX family.</text>
</comment>
<evidence type="ECO:0000256" key="1">
    <source>
        <dbReference type="ARBA" id="ARBA00004496"/>
    </source>
</evidence>
<dbReference type="InterPro" id="IPR053926">
    <property type="entry name" value="RecX_HTH_1st"/>
</dbReference>
<comment type="subcellular location">
    <subcellularLocation>
        <location evidence="1 5">Cytoplasm</location>
    </subcellularLocation>
</comment>
<dbReference type="GO" id="GO:0006282">
    <property type="term" value="P:regulation of DNA repair"/>
    <property type="evidence" value="ECO:0007669"/>
    <property type="project" value="UniProtKB-UniRule"/>
</dbReference>
<comment type="function">
    <text evidence="5">Modulates RecA activity.</text>
</comment>
<dbReference type="PANTHER" id="PTHR33602:SF1">
    <property type="entry name" value="REGULATORY PROTEIN RECX FAMILY PROTEIN"/>
    <property type="match status" value="1"/>
</dbReference>
<dbReference type="Pfam" id="PF21981">
    <property type="entry name" value="RecX_HTH3"/>
    <property type="match status" value="1"/>
</dbReference>
<accession>A0A3M2KVB0</accession>
<feature type="domain" description="RecX second three-helical" evidence="7">
    <location>
        <begin position="231"/>
        <end position="272"/>
    </location>
</feature>
<evidence type="ECO:0000259" key="7">
    <source>
        <dbReference type="Pfam" id="PF02631"/>
    </source>
</evidence>
<feature type="compositionally biased region" description="Low complexity" evidence="6">
    <location>
        <begin position="120"/>
        <end position="136"/>
    </location>
</feature>
<comment type="caution">
    <text evidence="10">The sequence shown here is derived from an EMBL/GenBank/DDBJ whole genome shotgun (WGS) entry which is preliminary data.</text>
</comment>
<dbReference type="Gene3D" id="1.10.10.10">
    <property type="entry name" value="Winged helix-like DNA-binding domain superfamily/Winged helix DNA-binding domain"/>
    <property type="match status" value="2"/>
</dbReference>
<dbReference type="InterPro" id="IPR053925">
    <property type="entry name" value="RecX_HTH_3rd"/>
</dbReference>
<evidence type="ECO:0000256" key="4">
    <source>
        <dbReference type="ARBA" id="ARBA00022490"/>
    </source>
</evidence>
<dbReference type="AlphaFoldDB" id="A0A3M2KVB0"/>
<dbReference type="Pfam" id="PF21982">
    <property type="entry name" value="RecX_HTH1"/>
    <property type="match status" value="1"/>
</dbReference>
<keyword evidence="11" id="KW-1185">Reference proteome</keyword>
<evidence type="ECO:0000256" key="6">
    <source>
        <dbReference type="SAM" id="MobiDB-lite"/>
    </source>
</evidence>
<proteinExistence type="inferred from homology"/>
<feature type="compositionally biased region" description="Basic residues" evidence="6">
    <location>
        <begin position="106"/>
        <end position="116"/>
    </location>
</feature>
<name>A0A3M2KVB0_9NOCA</name>
<dbReference type="InterPro" id="IPR036388">
    <property type="entry name" value="WH-like_DNA-bd_sf"/>
</dbReference>
<dbReference type="PANTHER" id="PTHR33602">
    <property type="entry name" value="REGULATORY PROTEIN RECX FAMILY PROTEIN"/>
    <property type="match status" value="1"/>
</dbReference>
<feature type="compositionally biased region" description="Low complexity" evidence="6">
    <location>
        <begin position="1"/>
        <end position="14"/>
    </location>
</feature>
<evidence type="ECO:0000259" key="9">
    <source>
        <dbReference type="Pfam" id="PF21982"/>
    </source>
</evidence>
<feature type="region of interest" description="Disordered" evidence="6">
    <location>
        <begin position="1"/>
        <end position="182"/>
    </location>
</feature>
<dbReference type="HAMAP" id="MF_01114">
    <property type="entry name" value="RecX"/>
    <property type="match status" value="1"/>
</dbReference>
<feature type="domain" description="RecX third three-helical" evidence="8">
    <location>
        <begin position="278"/>
        <end position="326"/>
    </location>
</feature>
<organism evidence="10 11">
    <name type="scientific">Nocardia stercoris</name>
    <dbReference type="NCBI Taxonomy" id="2483361"/>
    <lineage>
        <taxon>Bacteria</taxon>
        <taxon>Bacillati</taxon>
        <taxon>Actinomycetota</taxon>
        <taxon>Actinomycetes</taxon>
        <taxon>Mycobacteriales</taxon>
        <taxon>Nocardiaceae</taxon>
        <taxon>Nocardia</taxon>
    </lineage>
</organism>
<protein>
    <recommendedName>
        <fullName evidence="3 5">Regulatory protein RecX</fullName>
    </recommendedName>
</protein>
<sequence>MAGPARSAAAGYAGAHEDSGNTDLSARANRNELSELSGVARTGDSGSGDRWAGEGVGPQSSRGGHDPRGDVVAGLRRAVAEVQARQDVDSEFDGESEFGAAASRERGRRRGRRKSRGNFGEVAGESGGASSTGPAEHGFGADRSDPGEADGPAGGRAQDLDGEGDRRRGRWTSAAAGTGGTETQAKDICLRLLTDRARSRAELADRLTEKGFTPAIIERVLDRLTEVRLIDDAAFAEQWVHSRHTYSGKGKRALAQELRRKGISDEDAEPALAGLTDDDEYARAAELVRAKLRTRSPELDREKTIRRLVGMLARRGYGSGLAYAVVKAELAERAESEE</sequence>
<dbReference type="GO" id="GO:0005737">
    <property type="term" value="C:cytoplasm"/>
    <property type="evidence" value="ECO:0007669"/>
    <property type="project" value="UniProtKB-SubCell"/>
</dbReference>
<feature type="domain" description="RecX first three-helical" evidence="9">
    <location>
        <begin position="185"/>
        <end position="224"/>
    </location>
</feature>
<reference evidence="10 11" key="1">
    <citation type="submission" date="2018-10" db="EMBL/GenBank/DDBJ databases">
        <title>Isolation from cow dung.</title>
        <authorList>
            <person name="Ling L."/>
        </authorList>
    </citation>
    <scope>NUCLEOTIDE SEQUENCE [LARGE SCALE GENOMIC DNA]</scope>
    <source>
        <strain evidence="10 11">NEAU-LL90</strain>
    </source>
</reference>
<dbReference type="NCBIfam" id="NF001064">
    <property type="entry name" value="PRK00117.5-4"/>
    <property type="match status" value="1"/>
</dbReference>
<gene>
    <name evidence="5 10" type="primary">recX</name>
    <name evidence="10" type="ORF">EBN03_29395</name>
</gene>
<dbReference type="EMBL" id="RFFH01000020">
    <property type="protein sequence ID" value="RMI28616.1"/>
    <property type="molecule type" value="Genomic_DNA"/>
</dbReference>
<evidence type="ECO:0000256" key="5">
    <source>
        <dbReference type="HAMAP-Rule" id="MF_01114"/>
    </source>
</evidence>
<evidence type="ECO:0000259" key="8">
    <source>
        <dbReference type="Pfam" id="PF21981"/>
    </source>
</evidence>
<evidence type="ECO:0000256" key="3">
    <source>
        <dbReference type="ARBA" id="ARBA00018111"/>
    </source>
</evidence>
<evidence type="ECO:0000313" key="11">
    <source>
        <dbReference type="Proteomes" id="UP000279275"/>
    </source>
</evidence>
<dbReference type="InterPro" id="IPR003783">
    <property type="entry name" value="Regulatory_RecX"/>
</dbReference>
<dbReference type="Pfam" id="PF02631">
    <property type="entry name" value="RecX_HTH2"/>
    <property type="match status" value="1"/>
</dbReference>
<evidence type="ECO:0000313" key="10">
    <source>
        <dbReference type="EMBL" id="RMI28616.1"/>
    </source>
</evidence>
<dbReference type="OrthoDB" id="5244465at2"/>
<evidence type="ECO:0000256" key="2">
    <source>
        <dbReference type="ARBA" id="ARBA00009695"/>
    </source>
</evidence>
<dbReference type="InterPro" id="IPR053924">
    <property type="entry name" value="RecX_HTH_2nd"/>
</dbReference>
<dbReference type="Proteomes" id="UP000279275">
    <property type="component" value="Unassembled WGS sequence"/>
</dbReference>